<proteinExistence type="predicted"/>
<evidence type="ECO:0000313" key="1">
    <source>
        <dbReference type="EMBL" id="XDO02320.1"/>
    </source>
</evidence>
<dbReference type="InterPro" id="IPR027417">
    <property type="entry name" value="P-loop_NTPase"/>
</dbReference>
<gene>
    <name evidence="1" type="ORF">FloV-SA2_00502</name>
</gene>
<dbReference type="SUPFAM" id="SSF52540">
    <property type="entry name" value="P-loop containing nucleoside triphosphate hydrolases"/>
    <property type="match status" value="1"/>
</dbReference>
<sequence length="244" mass="28720">MKIAICICGLSRSISIVIEQFKKIFHDHTIEFIISTSDNIDIEYLNNNNFVNISNNIIKVLKLKDYDYNDYRNSENYSNKIINSIKLIPEKYDLYIVARSDLILDKIYLDTIYDDKIYFSNNHTNNYSNNKKRICDNIIITKNYNLLMKLVDLHKYNQENKNYLDINLFNYITSKNIIYQPISISYKLILSQCNIIAIAGDSGSGKTSLSKILNILFEKECCILETDRYHKWERGDENYKNIPI</sequence>
<evidence type="ECO:0008006" key="2">
    <source>
        <dbReference type="Google" id="ProtNLM"/>
    </source>
</evidence>
<protein>
    <recommendedName>
        <fullName evidence="2">Phosphoribulokinase</fullName>
    </recommendedName>
</protein>
<accession>A0AB39JD66</accession>
<dbReference type="EMBL" id="PP542043">
    <property type="protein sequence ID" value="XDO02320.1"/>
    <property type="molecule type" value="Genomic_DNA"/>
</dbReference>
<name>A0AB39JD66_9VIRU</name>
<reference evidence="1" key="1">
    <citation type="submission" date="2024-03" db="EMBL/GenBank/DDBJ databases">
        <title>Eukaryotic viruses encode the ribosomal protein eL40.</title>
        <authorList>
            <person name="Thomy J."/>
            <person name="Schvarcz C.R."/>
            <person name="McBeain K.A."/>
            <person name="Edwards K.F."/>
            <person name="Steward G.F."/>
        </authorList>
    </citation>
    <scope>NUCLEOTIDE SEQUENCE</scope>
    <source>
        <strain evidence="1">FloV-SA2</strain>
    </source>
</reference>
<organism evidence="1">
    <name type="scientific">Florenciella sp. virus SA2</name>
    <dbReference type="NCBI Taxonomy" id="3240092"/>
    <lineage>
        <taxon>Viruses</taxon>
    </lineage>
</organism>
<dbReference type="Gene3D" id="3.40.50.300">
    <property type="entry name" value="P-loop containing nucleotide triphosphate hydrolases"/>
    <property type="match status" value="1"/>
</dbReference>